<dbReference type="PANTHER" id="PTHR37198">
    <property type="entry name" value="NUCLEOLIN"/>
    <property type="match status" value="1"/>
</dbReference>
<keyword evidence="1" id="KW-1133">Transmembrane helix</keyword>
<organism evidence="2 3">
    <name type="scientific">Malus baccata</name>
    <name type="common">Siberian crab apple</name>
    <name type="synonym">Pyrus baccata</name>
    <dbReference type="NCBI Taxonomy" id="106549"/>
    <lineage>
        <taxon>Eukaryota</taxon>
        <taxon>Viridiplantae</taxon>
        <taxon>Streptophyta</taxon>
        <taxon>Embryophyta</taxon>
        <taxon>Tracheophyta</taxon>
        <taxon>Spermatophyta</taxon>
        <taxon>Magnoliopsida</taxon>
        <taxon>eudicotyledons</taxon>
        <taxon>Gunneridae</taxon>
        <taxon>Pentapetalae</taxon>
        <taxon>rosids</taxon>
        <taxon>fabids</taxon>
        <taxon>Rosales</taxon>
        <taxon>Rosaceae</taxon>
        <taxon>Amygdaloideae</taxon>
        <taxon>Maleae</taxon>
        <taxon>Malus</taxon>
    </lineage>
</organism>
<gene>
    <name evidence="2" type="ORF">C1H46_041717</name>
</gene>
<accession>A0A540KEY5</accession>
<dbReference type="EMBL" id="VIEB01001369">
    <property type="protein sequence ID" value="TQD72749.1"/>
    <property type="molecule type" value="Genomic_DNA"/>
</dbReference>
<dbReference type="PANTHER" id="PTHR37198:SF1">
    <property type="entry name" value="NUCLEOLIN"/>
    <property type="match status" value="1"/>
</dbReference>
<keyword evidence="1" id="KW-0812">Transmembrane</keyword>
<protein>
    <submittedName>
        <fullName evidence="2">Uncharacterized protein</fullName>
    </submittedName>
</protein>
<proteinExistence type="predicted"/>
<comment type="caution">
    <text evidence="2">The sequence shown here is derived from an EMBL/GenBank/DDBJ whole genome shotgun (WGS) entry which is preliminary data.</text>
</comment>
<evidence type="ECO:0000313" key="3">
    <source>
        <dbReference type="Proteomes" id="UP000315295"/>
    </source>
</evidence>
<evidence type="ECO:0000256" key="1">
    <source>
        <dbReference type="SAM" id="Phobius"/>
    </source>
</evidence>
<keyword evidence="1" id="KW-0472">Membrane</keyword>
<keyword evidence="3" id="KW-1185">Reference proteome</keyword>
<feature type="transmembrane region" description="Helical" evidence="1">
    <location>
        <begin position="56"/>
        <end position="76"/>
    </location>
</feature>
<dbReference type="STRING" id="106549.A0A540KEY5"/>
<dbReference type="AlphaFoldDB" id="A0A540KEY5"/>
<evidence type="ECO:0000313" key="2">
    <source>
        <dbReference type="EMBL" id="TQD72749.1"/>
    </source>
</evidence>
<dbReference type="Proteomes" id="UP000315295">
    <property type="component" value="Unassembled WGS sequence"/>
</dbReference>
<sequence length="606" mass="66964">MEDPSGESELEEDCPEANYGKVRWILNKGWGLGLKILVTGMVISSAPIVLPPLVVISAIGFAVSVPSGVVLASYACTEKIMSKLLPYGEPPLLSENNGTLMSNNEEFEQDEEWEQDTWVGGKTDIEKEEGWDWRDRLEGGEMRVEFVDEENDAIIVEDSQGNVTEDADEIVEENGYQEDVDESTNKEEKLILDSIYEVKFEGLTDDFKDDSVLDENQVDEVCGLVLNVLEGDETDDQMGVARIEVTSVVIEESEGQERVSDIVEEEELVEETRGMLEKIRDEGNADNAVEMNKQYVGETEGGGEVRNRKIGSHAEDIEILVEARIADIGSQEPTSTMEGGVGEVPDECEAMQGFQEMRYVNDATTVSKDVKPTRDIGSVSESKNAEKKLEVEKPIGETKNVNDVLEEEKKMADKRNMKPVVSSIVEDEQKPVIIREEPVQQGRRTEDTISDVDFLLIKEKETVVSSISDAGGLHLFNDKNVSGQQDWCASCETSEGNVGDEATELSVSGIAHESTDSGMSSGKDFNMQPNGVLYDEAKIREKIGAMRSIVGYKGTPHATCIEELKALYLFTGVELPTISFSDPPDLEQVNHKLRFLMSIIGVKLDS</sequence>
<feature type="transmembrane region" description="Helical" evidence="1">
    <location>
        <begin position="30"/>
        <end position="50"/>
    </location>
</feature>
<name>A0A540KEY5_MALBA</name>
<reference evidence="2 3" key="1">
    <citation type="journal article" date="2019" name="G3 (Bethesda)">
        <title>Sequencing of a Wild Apple (Malus baccata) Genome Unravels the Differences Between Cultivated and Wild Apple Species Regarding Disease Resistance and Cold Tolerance.</title>
        <authorList>
            <person name="Chen X."/>
        </authorList>
    </citation>
    <scope>NUCLEOTIDE SEQUENCE [LARGE SCALE GENOMIC DNA]</scope>
    <source>
        <strain evidence="3">cv. Shandingzi</strain>
        <tissue evidence="2">Leaves</tissue>
    </source>
</reference>